<keyword evidence="3" id="KW-1185">Reference proteome</keyword>
<protein>
    <submittedName>
        <fullName evidence="2">DUF6879 family protein</fullName>
    </submittedName>
</protein>
<name>A0ABV6VRU6_9ACTN</name>
<reference evidence="2 3" key="1">
    <citation type="submission" date="2024-09" db="EMBL/GenBank/DDBJ databases">
        <authorList>
            <person name="Lee S.D."/>
        </authorList>
    </citation>
    <scope>NUCLEOTIDE SEQUENCE [LARGE SCALE GENOMIC DNA]</scope>
    <source>
        <strain evidence="2 3">N8-3</strain>
    </source>
</reference>
<organism evidence="2 3">
    <name type="scientific">Streptacidiphilus cavernicola</name>
    <dbReference type="NCBI Taxonomy" id="3342716"/>
    <lineage>
        <taxon>Bacteria</taxon>
        <taxon>Bacillati</taxon>
        <taxon>Actinomycetota</taxon>
        <taxon>Actinomycetes</taxon>
        <taxon>Kitasatosporales</taxon>
        <taxon>Streptomycetaceae</taxon>
        <taxon>Streptacidiphilus</taxon>
    </lineage>
</organism>
<proteinExistence type="predicted"/>
<dbReference type="EMBL" id="JBHFAB010000004">
    <property type="protein sequence ID" value="MFC1416393.1"/>
    <property type="molecule type" value="Genomic_DNA"/>
</dbReference>
<accession>A0ABV6VRU6</accession>
<sequence>MAAAFEDLFRSARLTAVHLEMRDGYGRDADFEEWNSGHRFDPAERWHSWFDLMVQTTIRGVEVRRARIVSEPISDYIRFEYDVTSGHNVKSGEQVRWLPRRQASDLALPGNDYWLFDGETVLFNHFAGDGTMTGEELVTDARTVALCTEAFEAVWQRAIPHEDFRPA</sequence>
<dbReference type="InterPro" id="IPR049244">
    <property type="entry name" value="DUF6879"/>
</dbReference>
<dbReference type="RefSeq" id="WP_380533591.1">
    <property type="nucleotide sequence ID" value="NZ_JBHFAB010000004.1"/>
</dbReference>
<evidence type="ECO:0000313" key="3">
    <source>
        <dbReference type="Proteomes" id="UP001592531"/>
    </source>
</evidence>
<feature type="domain" description="DUF6879" evidence="1">
    <location>
        <begin position="4"/>
        <end position="165"/>
    </location>
</feature>
<dbReference type="Proteomes" id="UP001592531">
    <property type="component" value="Unassembled WGS sequence"/>
</dbReference>
<gene>
    <name evidence="2" type="ORF">ACEZDE_07015</name>
</gene>
<evidence type="ECO:0000259" key="1">
    <source>
        <dbReference type="Pfam" id="PF21806"/>
    </source>
</evidence>
<evidence type="ECO:0000313" key="2">
    <source>
        <dbReference type="EMBL" id="MFC1416393.1"/>
    </source>
</evidence>
<comment type="caution">
    <text evidence="2">The sequence shown here is derived from an EMBL/GenBank/DDBJ whole genome shotgun (WGS) entry which is preliminary data.</text>
</comment>
<dbReference type="Pfam" id="PF21806">
    <property type="entry name" value="DUF6879"/>
    <property type="match status" value="1"/>
</dbReference>